<proteinExistence type="inferred from homology"/>
<evidence type="ECO:0000313" key="5">
    <source>
        <dbReference type="EMBL" id="ESP05053.1"/>
    </source>
</evidence>
<evidence type="ECO:0000313" key="6">
    <source>
        <dbReference type="Proteomes" id="UP000030746"/>
    </source>
</evidence>
<keyword evidence="1" id="KW-0489">Methyltransferase</keyword>
<dbReference type="CTD" id="20248204"/>
<dbReference type="Gene3D" id="3.40.50.150">
    <property type="entry name" value="Vaccinia Virus protein VP39"/>
    <property type="match status" value="1"/>
</dbReference>
<dbReference type="InterPro" id="IPR050362">
    <property type="entry name" value="Cation-dep_OMT"/>
</dbReference>
<comment type="similarity">
    <text evidence="4">Belongs to the class I-like SAM-binding methyltransferase superfamily. Cation-dependent O-methyltransferase family.</text>
</comment>
<dbReference type="STRING" id="225164.V4B3T1"/>
<dbReference type="GO" id="GO:0008757">
    <property type="term" value="F:S-adenosylmethionine-dependent methyltransferase activity"/>
    <property type="evidence" value="ECO:0007669"/>
    <property type="project" value="TreeGrafter"/>
</dbReference>
<dbReference type="RefSeq" id="XP_009044562.1">
    <property type="nucleotide sequence ID" value="XM_009046314.1"/>
</dbReference>
<evidence type="ECO:0000256" key="1">
    <source>
        <dbReference type="ARBA" id="ARBA00022603"/>
    </source>
</evidence>
<keyword evidence="2" id="KW-0808">Transferase</keyword>
<dbReference type="PANTHER" id="PTHR10509">
    <property type="entry name" value="O-METHYLTRANSFERASE-RELATED"/>
    <property type="match status" value="1"/>
</dbReference>
<keyword evidence="3" id="KW-0949">S-adenosyl-L-methionine</keyword>
<dbReference type="CDD" id="cd02440">
    <property type="entry name" value="AdoMet_MTases"/>
    <property type="match status" value="1"/>
</dbReference>
<dbReference type="Proteomes" id="UP000030746">
    <property type="component" value="Unassembled WGS sequence"/>
</dbReference>
<dbReference type="InterPro" id="IPR002935">
    <property type="entry name" value="SAM_O-MeTrfase"/>
</dbReference>
<evidence type="ECO:0000256" key="3">
    <source>
        <dbReference type="ARBA" id="ARBA00022691"/>
    </source>
</evidence>
<accession>V4B3T1</accession>
<evidence type="ECO:0000256" key="4">
    <source>
        <dbReference type="ARBA" id="ARBA00023453"/>
    </source>
</evidence>
<sequence>MAMYDPAFRELKDLLKSPEIADVNPDVKKKLEHIKELFARRHFYADENTSTQSESLAKLFKDTYDHPWKDVHKQGKTQYYMEPFMISGQVTIKFLQFIISMVKAKRVLEIGMFTGYTALGMAEALPSDGVLHTCDVEPYLVEFTKPYFDQSPHGKKIKVHIAPALETIPKLHDEGLQFDVVFIDADKPGYKGYVEMIMKKNMLAPNGIILADNSFFQGDSYTKEDDPTVNPMHDFNKFMASQNELERVLLPIRDGILAVKRKSEVLNH</sequence>
<dbReference type="OrthoDB" id="10251242at2759"/>
<dbReference type="EMBL" id="KB199651">
    <property type="protein sequence ID" value="ESP05053.1"/>
    <property type="molecule type" value="Genomic_DNA"/>
</dbReference>
<dbReference type="AlphaFoldDB" id="V4B3T1"/>
<dbReference type="InterPro" id="IPR029063">
    <property type="entry name" value="SAM-dependent_MTases_sf"/>
</dbReference>
<evidence type="ECO:0008006" key="7">
    <source>
        <dbReference type="Google" id="ProtNLM"/>
    </source>
</evidence>
<dbReference type="GO" id="GO:0032259">
    <property type="term" value="P:methylation"/>
    <property type="evidence" value="ECO:0007669"/>
    <property type="project" value="UniProtKB-KW"/>
</dbReference>
<reference evidence="5 6" key="1">
    <citation type="journal article" date="2013" name="Nature">
        <title>Insights into bilaterian evolution from three spiralian genomes.</title>
        <authorList>
            <person name="Simakov O."/>
            <person name="Marletaz F."/>
            <person name="Cho S.J."/>
            <person name="Edsinger-Gonzales E."/>
            <person name="Havlak P."/>
            <person name="Hellsten U."/>
            <person name="Kuo D.H."/>
            <person name="Larsson T."/>
            <person name="Lv J."/>
            <person name="Arendt D."/>
            <person name="Savage R."/>
            <person name="Osoegawa K."/>
            <person name="de Jong P."/>
            <person name="Grimwood J."/>
            <person name="Chapman J.A."/>
            <person name="Shapiro H."/>
            <person name="Aerts A."/>
            <person name="Otillar R.P."/>
            <person name="Terry A.Y."/>
            <person name="Boore J.L."/>
            <person name="Grigoriev I.V."/>
            <person name="Lindberg D.R."/>
            <person name="Seaver E.C."/>
            <person name="Weisblat D.A."/>
            <person name="Putnam N.H."/>
            <person name="Rokhsar D.S."/>
        </authorList>
    </citation>
    <scope>NUCLEOTIDE SEQUENCE [LARGE SCALE GENOMIC DNA]</scope>
</reference>
<dbReference type="SUPFAM" id="SSF53335">
    <property type="entry name" value="S-adenosyl-L-methionine-dependent methyltransferases"/>
    <property type="match status" value="1"/>
</dbReference>
<protein>
    <recommendedName>
        <fullName evidence="7">Caffeoyl-CoA O-methyltransferase</fullName>
    </recommendedName>
</protein>
<dbReference type="PROSITE" id="PS51682">
    <property type="entry name" value="SAM_OMT_I"/>
    <property type="match status" value="1"/>
</dbReference>
<dbReference type="KEGG" id="lgi:LOTGIDRAFT_230086"/>
<evidence type="ECO:0000256" key="2">
    <source>
        <dbReference type="ARBA" id="ARBA00022679"/>
    </source>
</evidence>
<name>V4B3T1_LOTGI</name>
<dbReference type="OMA" id="VCFEGVF"/>
<dbReference type="GeneID" id="20248204"/>
<dbReference type="HOGENOM" id="CLU_067676_1_2_1"/>
<dbReference type="Pfam" id="PF01596">
    <property type="entry name" value="Methyltransf_3"/>
    <property type="match status" value="1"/>
</dbReference>
<gene>
    <name evidence="5" type="ORF">LOTGIDRAFT_230086</name>
</gene>
<keyword evidence="6" id="KW-1185">Reference proteome</keyword>
<dbReference type="GO" id="GO:0008171">
    <property type="term" value="F:O-methyltransferase activity"/>
    <property type="evidence" value="ECO:0007669"/>
    <property type="project" value="InterPro"/>
</dbReference>
<dbReference type="PANTHER" id="PTHR10509:SF14">
    <property type="entry name" value="CAFFEOYL-COA O-METHYLTRANSFERASE 3-RELATED"/>
    <property type="match status" value="1"/>
</dbReference>
<organism evidence="5 6">
    <name type="scientific">Lottia gigantea</name>
    <name type="common">Giant owl limpet</name>
    <dbReference type="NCBI Taxonomy" id="225164"/>
    <lineage>
        <taxon>Eukaryota</taxon>
        <taxon>Metazoa</taxon>
        <taxon>Spiralia</taxon>
        <taxon>Lophotrochozoa</taxon>
        <taxon>Mollusca</taxon>
        <taxon>Gastropoda</taxon>
        <taxon>Patellogastropoda</taxon>
        <taxon>Lottioidea</taxon>
        <taxon>Lottiidae</taxon>
        <taxon>Lottia</taxon>
    </lineage>
</organism>